<reference evidence="2" key="1">
    <citation type="submission" date="2020-02" db="EMBL/GenBank/DDBJ databases">
        <authorList>
            <person name="Meier V. D."/>
        </authorList>
    </citation>
    <scope>NUCLEOTIDE SEQUENCE</scope>
    <source>
        <strain evidence="2">AVDCRST_MAG68</strain>
    </source>
</reference>
<dbReference type="EMBL" id="CADCTW010000204">
    <property type="protein sequence ID" value="CAA9361458.1"/>
    <property type="molecule type" value="Genomic_DNA"/>
</dbReference>
<evidence type="ECO:0000313" key="2">
    <source>
        <dbReference type="EMBL" id="CAA9361458.1"/>
    </source>
</evidence>
<protein>
    <submittedName>
        <fullName evidence="2">Uncharacterized protein</fullName>
    </submittedName>
</protein>
<organism evidence="2">
    <name type="scientific">uncultured Gemmatimonadota bacterium</name>
    <dbReference type="NCBI Taxonomy" id="203437"/>
    <lineage>
        <taxon>Bacteria</taxon>
        <taxon>Pseudomonadati</taxon>
        <taxon>Gemmatimonadota</taxon>
        <taxon>environmental samples</taxon>
    </lineage>
</organism>
<proteinExistence type="predicted"/>
<feature type="region of interest" description="Disordered" evidence="1">
    <location>
        <begin position="65"/>
        <end position="97"/>
    </location>
</feature>
<accession>A0A6J4MMG0</accession>
<name>A0A6J4MMG0_9BACT</name>
<sequence>MKPEEAFTYEDQDPYRRGEQRLGQPAGIYYLAGGFHVANYASRAAAELRARGAVLVATLTFSETQAERHVSGGAPRPPHSVVRPSTLAAHTERPAKN</sequence>
<dbReference type="AlphaFoldDB" id="A0A6J4MMG0"/>
<evidence type="ECO:0000256" key="1">
    <source>
        <dbReference type="SAM" id="MobiDB-lite"/>
    </source>
</evidence>
<gene>
    <name evidence="2" type="ORF">AVDCRST_MAG68-4478</name>
</gene>